<reference evidence="1" key="1">
    <citation type="journal article" date="2017" name="Genome Biol.">
        <title>New reference genome sequences of hot pepper reveal the massive evolution of plant disease-resistance genes by retroduplication.</title>
        <authorList>
            <person name="Kim S."/>
            <person name="Park J."/>
            <person name="Yeom S.I."/>
            <person name="Kim Y.M."/>
            <person name="Seo E."/>
            <person name="Kim K.T."/>
            <person name="Kim M.S."/>
            <person name="Lee J.M."/>
            <person name="Cheong K."/>
            <person name="Shin H.S."/>
            <person name="Kim S.B."/>
            <person name="Han K."/>
            <person name="Lee J."/>
            <person name="Park M."/>
            <person name="Lee H.A."/>
            <person name="Lee H.Y."/>
            <person name="Lee Y."/>
            <person name="Oh S."/>
            <person name="Lee J.H."/>
            <person name="Choi E."/>
            <person name="Choi E."/>
            <person name="Lee S.E."/>
            <person name="Jeon J."/>
            <person name="Kim H."/>
            <person name="Choi G."/>
            <person name="Song H."/>
            <person name="Lee J."/>
            <person name="Lee S.C."/>
            <person name="Kwon J.K."/>
            <person name="Lee H.Y."/>
            <person name="Koo N."/>
            <person name="Hong Y."/>
            <person name="Kim R.W."/>
            <person name="Kang W.H."/>
            <person name="Huh J.H."/>
            <person name="Kang B.C."/>
            <person name="Yang T.J."/>
            <person name="Lee Y.H."/>
            <person name="Bennetzen J.L."/>
            <person name="Choi D."/>
        </authorList>
    </citation>
    <scope>NUCLEOTIDE SEQUENCE [LARGE SCALE GENOMIC DNA]</scope>
    <source>
        <strain evidence="1">PBC81</strain>
        <tissue evidence="1">Leaf</tissue>
    </source>
</reference>
<organism evidence="1">
    <name type="scientific">Capsicum baccatum</name>
    <name type="common">Peruvian pepper</name>
    <dbReference type="NCBI Taxonomy" id="33114"/>
    <lineage>
        <taxon>Eukaryota</taxon>
        <taxon>Viridiplantae</taxon>
        <taxon>Streptophyta</taxon>
        <taxon>Embryophyta</taxon>
        <taxon>Tracheophyta</taxon>
        <taxon>Spermatophyta</taxon>
        <taxon>Magnoliopsida</taxon>
        <taxon>eudicotyledons</taxon>
        <taxon>Gunneridae</taxon>
        <taxon>Pentapetalae</taxon>
        <taxon>asterids</taxon>
        <taxon>lamiids</taxon>
        <taxon>Solanales</taxon>
        <taxon>Solanaceae</taxon>
        <taxon>Solanoideae</taxon>
        <taxon>Capsiceae</taxon>
        <taxon>Capsicum</taxon>
    </lineage>
</organism>
<dbReference type="AlphaFoldDB" id="A0A2G2UZ79"/>
<gene>
    <name evidence="1" type="ORF">CQW23_34367</name>
</gene>
<evidence type="ECO:0000313" key="1">
    <source>
        <dbReference type="EMBL" id="PHT26013.1"/>
    </source>
</evidence>
<proteinExistence type="predicted"/>
<protein>
    <submittedName>
        <fullName evidence="1">Uncharacterized protein</fullName>
    </submittedName>
</protein>
<name>A0A2G2UZ79_CAPBA</name>
<accession>A0A2G2UZ79</accession>
<comment type="caution">
    <text evidence="1">The sequence shown here is derived from an EMBL/GenBank/DDBJ whole genome shotgun (WGS) entry which is preliminary data.</text>
</comment>
<dbReference type="OrthoDB" id="1740590at2759"/>
<dbReference type="STRING" id="33114.A0A2G2UZ79"/>
<sequence>MFLDGDGEVIVTQNCLGNLLNLYLITTGARDAMTSALQIVLAKSVCLDIAQVVRWKKTSISKDEPSVRYAASFAG</sequence>
<reference evidence="1" key="2">
    <citation type="journal article" date="2017" name="J. Anim. Genet.">
        <title>Multiple reference genome sequences of hot pepper reveal the massive evolution of plant disease resistance genes by retroduplication.</title>
        <authorList>
            <person name="Kim S."/>
            <person name="Park J."/>
            <person name="Yeom S.-I."/>
            <person name="Kim Y.-M."/>
            <person name="Seo E."/>
            <person name="Kim K.-T."/>
            <person name="Kim M.-S."/>
            <person name="Lee J.M."/>
            <person name="Cheong K."/>
            <person name="Shin H.-S."/>
            <person name="Kim S.-B."/>
            <person name="Han K."/>
            <person name="Lee J."/>
            <person name="Park M."/>
            <person name="Lee H.-A."/>
            <person name="Lee H.-Y."/>
            <person name="Lee Y."/>
            <person name="Oh S."/>
            <person name="Lee J.H."/>
            <person name="Choi E."/>
            <person name="Choi E."/>
            <person name="Lee S.E."/>
            <person name="Jeon J."/>
            <person name="Kim H."/>
            <person name="Choi G."/>
            <person name="Song H."/>
            <person name="Lee J."/>
            <person name="Lee S.-C."/>
            <person name="Kwon J.-K."/>
            <person name="Lee H.-Y."/>
            <person name="Koo N."/>
            <person name="Hong Y."/>
            <person name="Kim R.W."/>
            <person name="Kang W.-H."/>
            <person name="Huh J.H."/>
            <person name="Kang B.-C."/>
            <person name="Yang T.-J."/>
            <person name="Lee Y.-H."/>
            <person name="Bennetzen J.L."/>
            <person name="Choi D."/>
        </authorList>
    </citation>
    <scope>NUCLEOTIDE SEQUENCE [LARGE SCALE GENOMIC DNA]</scope>
    <source>
        <strain evidence="1">cv. PBC81</strain>
    </source>
</reference>
<dbReference type="EMBL" id="MLFT02001079">
    <property type="protein sequence ID" value="PHT26013.1"/>
    <property type="molecule type" value="Genomic_DNA"/>
</dbReference>